<dbReference type="GO" id="GO:0015280">
    <property type="term" value="F:ligand-gated sodium channel activity"/>
    <property type="evidence" value="ECO:0007669"/>
    <property type="project" value="TreeGrafter"/>
</dbReference>
<keyword evidence="3 12" id="KW-0813">Transport</keyword>
<keyword evidence="6" id="KW-1133">Transmembrane helix</keyword>
<dbReference type="FunCoup" id="A0A6L2PUL6">
    <property type="interactions" value="23"/>
</dbReference>
<evidence type="ECO:0000256" key="5">
    <source>
        <dbReference type="ARBA" id="ARBA00022692"/>
    </source>
</evidence>
<dbReference type="PANTHER" id="PTHR11690:SF288">
    <property type="entry name" value="AMILORIDE-SENSITIVE NA+ CHANNEL-RELATED"/>
    <property type="match status" value="1"/>
</dbReference>
<proteinExistence type="inferred from homology"/>
<keyword evidence="9" id="KW-0472">Membrane</keyword>
<dbReference type="PANTHER" id="PTHR11690">
    <property type="entry name" value="AMILORIDE-SENSITIVE SODIUM CHANNEL-RELATED"/>
    <property type="match status" value="1"/>
</dbReference>
<keyword evidence="11 12" id="KW-0407">Ion channel</keyword>
<dbReference type="Proteomes" id="UP000502823">
    <property type="component" value="Unassembled WGS sequence"/>
</dbReference>
<dbReference type="PRINTS" id="PR01078">
    <property type="entry name" value="AMINACHANNEL"/>
</dbReference>
<keyword evidence="8 12" id="KW-0406">Ion transport</keyword>
<evidence type="ECO:0000256" key="11">
    <source>
        <dbReference type="ARBA" id="ARBA00023303"/>
    </source>
</evidence>
<dbReference type="InterPro" id="IPR020903">
    <property type="entry name" value="ENaC_CS"/>
</dbReference>
<evidence type="ECO:0000256" key="3">
    <source>
        <dbReference type="ARBA" id="ARBA00022448"/>
    </source>
</evidence>
<evidence type="ECO:0000256" key="12">
    <source>
        <dbReference type="RuleBase" id="RU000679"/>
    </source>
</evidence>
<dbReference type="Pfam" id="PF00858">
    <property type="entry name" value="ASC"/>
    <property type="match status" value="1"/>
</dbReference>
<dbReference type="Gene3D" id="2.60.470.10">
    <property type="entry name" value="Acid-sensing ion channels like domains"/>
    <property type="match status" value="1"/>
</dbReference>
<name>A0A6L2PUL6_COPFO</name>
<comment type="subcellular location">
    <subcellularLocation>
        <location evidence="1">Membrane</location>
        <topology evidence="1">Multi-pass membrane protein</topology>
    </subcellularLocation>
</comment>
<protein>
    <recommendedName>
        <fullName evidence="15">Pickpocket protein 28</fullName>
    </recommendedName>
</protein>
<accession>A0A6L2PUL6</accession>
<evidence type="ECO:0000256" key="7">
    <source>
        <dbReference type="ARBA" id="ARBA00023053"/>
    </source>
</evidence>
<dbReference type="GO" id="GO:0005886">
    <property type="term" value="C:plasma membrane"/>
    <property type="evidence" value="ECO:0007669"/>
    <property type="project" value="TreeGrafter"/>
</dbReference>
<evidence type="ECO:0000256" key="2">
    <source>
        <dbReference type="ARBA" id="ARBA00007193"/>
    </source>
</evidence>
<dbReference type="OrthoDB" id="6021021at2759"/>
<dbReference type="PROSITE" id="PS01206">
    <property type="entry name" value="ASC"/>
    <property type="match status" value="1"/>
</dbReference>
<keyword evidence="4 12" id="KW-0894">Sodium channel</keyword>
<evidence type="ECO:0000256" key="8">
    <source>
        <dbReference type="ARBA" id="ARBA00023065"/>
    </source>
</evidence>
<comment type="caution">
    <text evidence="13">The sequence shown here is derived from an EMBL/GenBank/DDBJ whole genome shotgun (WGS) entry which is preliminary data.</text>
</comment>
<evidence type="ECO:0000256" key="1">
    <source>
        <dbReference type="ARBA" id="ARBA00004141"/>
    </source>
</evidence>
<evidence type="ECO:0000313" key="13">
    <source>
        <dbReference type="EMBL" id="GFG36219.1"/>
    </source>
</evidence>
<keyword evidence="10 12" id="KW-0739">Sodium transport</keyword>
<keyword evidence="14" id="KW-1185">Reference proteome</keyword>
<comment type="similarity">
    <text evidence="2 12">Belongs to the amiloride-sensitive sodium channel (TC 1.A.6) family.</text>
</comment>
<evidence type="ECO:0008006" key="15">
    <source>
        <dbReference type="Google" id="ProtNLM"/>
    </source>
</evidence>
<gene>
    <name evidence="13" type="ORF">Cfor_11300</name>
</gene>
<dbReference type="EMBL" id="BLKM01000621">
    <property type="protein sequence ID" value="GFG36219.1"/>
    <property type="molecule type" value="Genomic_DNA"/>
</dbReference>
<evidence type="ECO:0000256" key="10">
    <source>
        <dbReference type="ARBA" id="ARBA00023201"/>
    </source>
</evidence>
<keyword evidence="5 12" id="KW-0812">Transmembrane</keyword>
<evidence type="ECO:0000256" key="6">
    <source>
        <dbReference type="ARBA" id="ARBA00022989"/>
    </source>
</evidence>
<keyword evidence="7" id="KW-0915">Sodium</keyword>
<reference evidence="14" key="1">
    <citation type="submission" date="2020-01" db="EMBL/GenBank/DDBJ databases">
        <title>Draft genome sequence of the Termite Coptotermes fromosanus.</title>
        <authorList>
            <person name="Itakura S."/>
            <person name="Yosikawa Y."/>
            <person name="Umezawa K."/>
        </authorList>
    </citation>
    <scope>NUCLEOTIDE SEQUENCE [LARGE SCALE GENOMIC DNA]</scope>
</reference>
<dbReference type="AlphaFoldDB" id="A0A6L2PUL6"/>
<evidence type="ECO:0000256" key="4">
    <source>
        <dbReference type="ARBA" id="ARBA00022461"/>
    </source>
</evidence>
<evidence type="ECO:0000256" key="9">
    <source>
        <dbReference type="ARBA" id="ARBA00023136"/>
    </source>
</evidence>
<sequence length="613" mass="70399">MESKLVSRQSKRHVMPEENNDFVVDIDEEKKQRKLKGILHLLKANSMEFCRSTSLHGLQYIGEKQRHVLERTFWLTAFLISTSIVTYYIYKIWDKWNTSPVLVTFSEVPTPVWNIPFPAVTICPQVKVKKTAFNYSAVYGKAVNYSAMHGEDDLTVEDYLATTTRYTSVFQVAPKLEDVITWCMWRGHVTDCASIFTSVLTDEGLCYTFNTLSSDELFNNDTIQQNSNHLNHSETLNWSLDGGYPDTKVNHTFPRRALASGAYYGLTMEIGMEDENIDSLCSFAVHGVQVLLHNPTDFPNVKDQYFRVPLDRHVIVGIKPRMMNTSKRLRGYEPETRRCYFVTERHLRHFRIYTQQNCDFECYTNYTLQKCGCVAYYMPRDRNTPICGPAKHECMKITSGEFASDDDGLRKCNCMPACTEISYDVETSQAKFNWQDNVKEILKAEGFNHTITAKQKLTIVSLYYKERQFVTSRRGELYGPADFLGNIRCRMKVNFIHLVGREICPVSPIGYSQCGKLREINFSLHVFTLQAVLDNELNLSAKTLLHIEVSGQLHSLRTEIIGLNRQEAWNALVFLPLMVKGKFPDSCKNLLPVVWPIASYFAGLGVLVPLYDK</sequence>
<dbReference type="InterPro" id="IPR001873">
    <property type="entry name" value="ENaC"/>
</dbReference>
<dbReference type="InParanoid" id="A0A6L2PUL6"/>
<evidence type="ECO:0000313" key="14">
    <source>
        <dbReference type="Proteomes" id="UP000502823"/>
    </source>
</evidence>
<organism evidence="13 14">
    <name type="scientific">Coptotermes formosanus</name>
    <name type="common">Formosan subterranean termite</name>
    <dbReference type="NCBI Taxonomy" id="36987"/>
    <lineage>
        <taxon>Eukaryota</taxon>
        <taxon>Metazoa</taxon>
        <taxon>Ecdysozoa</taxon>
        <taxon>Arthropoda</taxon>
        <taxon>Hexapoda</taxon>
        <taxon>Insecta</taxon>
        <taxon>Pterygota</taxon>
        <taxon>Neoptera</taxon>
        <taxon>Polyneoptera</taxon>
        <taxon>Dictyoptera</taxon>
        <taxon>Blattodea</taxon>
        <taxon>Blattoidea</taxon>
        <taxon>Termitoidae</taxon>
        <taxon>Rhinotermitidae</taxon>
        <taxon>Coptotermes</taxon>
    </lineage>
</organism>